<organism evidence="1 2">
    <name type="scientific">Pseudomonas fluorescens</name>
    <dbReference type="NCBI Taxonomy" id="294"/>
    <lineage>
        <taxon>Bacteria</taxon>
        <taxon>Pseudomonadati</taxon>
        <taxon>Pseudomonadota</taxon>
        <taxon>Gammaproteobacteria</taxon>
        <taxon>Pseudomonadales</taxon>
        <taxon>Pseudomonadaceae</taxon>
        <taxon>Pseudomonas</taxon>
    </lineage>
</organism>
<name>A0A944DHZ3_PSEFL</name>
<protein>
    <submittedName>
        <fullName evidence="1">Uncharacterized protein</fullName>
    </submittedName>
</protein>
<proteinExistence type="predicted"/>
<dbReference type="Proteomes" id="UP000692896">
    <property type="component" value="Unassembled WGS sequence"/>
</dbReference>
<evidence type="ECO:0000313" key="2">
    <source>
        <dbReference type="Proteomes" id="UP000692896"/>
    </source>
</evidence>
<dbReference type="EMBL" id="JAGGOB010000019">
    <property type="protein sequence ID" value="MBT2328844.1"/>
    <property type="molecule type" value="Genomic_DNA"/>
</dbReference>
<dbReference type="RefSeq" id="WP_214917543.1">
    <property type="nucleotide sequence ID" value="NZ_JAGGNX010000025.1"/>
</dbReference>
<comment type="caution">
    <text evidence="1">The sequence shown here is derived from an EMBL/GenBank/DDBJ whole genome shotgun (WGS) entry which is preliminary data.</text>
</comment>
<gene>
    <name evidence="1" type="ORF">J7E47_08935</name>
</gene>
<reference evidence="1" key="1">
    <citation type="submission" date="2021-03" db="EMBL/GenBank/DDBJ databases">
        <title>Genomic analysis provides insights into the functional capacity of soil bacteria communities inhabiting an altitudinal gradient in the Atacama Desert.</title>
        <authorList>
            <person name="Gonzalez M."/>
            <person name="Maldonado J."/>
            <person name="Maza F."/>
            <person name="Hodar C."/>
            <person name="Cortes M."/>
            <person name="Palma R."/>
            <person name="Andreani C."/>
            <person name="Gaete A."/>
            <person name="Vasquez-Dean J."/>
            <person name="Acuna V."/>
            <person name="Aguado M."/>
            <person name="Mandakovic D."/>
            <person name="Latorre M."/>
            <person name="Orellana A."/>
            <person name="Gutierrez R."/>
            <person name="Montecino M."/>
            <person name="Allende M."/>
            <person name="Maass A."/>
            <person name="Cambiazo V."/>
        </authorList>
    </citation>
    <scope>NUCLEOTIDE SEQUENCE</scope>
    <source>
        <strain evidence="1">ISL-25</strain>
    </source>
</reference>
<dbReference type="AlphaFoldDB" id="A0A944DHZ3"/>
<accession>A0A944DHZ3</accession>
<sequence length="81" mass="8603">MARKAFETFEAVSAVVPKEGGGYYAAIATKAIGGSGAPRFNKVLEEQSFKTATDADSAAAIELTHLKGVDDEGKLIWNLRD</sequence>
<evidence type="ECO:0000313" key="1">
    <source>
        <dbReference type="EMBL" id="MBT2328844.1"/>
    </source>
</evidence>